<evidence type="ECO:0000256" key="2">
    <source>
        <dbReference type="SAM" id="SignalP"/>
    </source>
</evidence>
<dbReference type="InterPro" id="IPR042301">
    <property type="entry name" value="GH115_sf"/>
</dbReference>
<dbReference type="Gene3D" id="3.20.20.520">
    <property type="entry name" value="Glycosyl hydrolase family 115"/>
    <property type="match status" value="1"/>
</dbReference>
<reference evidence="3 4" key="1">
    <citation type="submission" date="2016-01" db="EMBL/GenBank/DDBJ databases">
        <title>High potential of lignocellulose degradation of a new Verrucomicrobia species.</title>
        <authorList>
            <person name="Wang Y."/>
            <person name="Shi Y."/>
            <person name="Qiu Z."/>
            <person name="Liu S."/>
            <person name="Yang H."/>
        </authorList>
    </citation>
    <scope>NUCLEOTIDE SEQUENCE [LARGE SCALE GENOMIC DNA]</scope>
    <source>
        <strain evidence="3 4">TSB47</strain>
    </source>
</reference>
<accession>A0A178IFR3</accession>
<dbReference type="Gene3D" id="3.30.379.10">
    <property type="entry name" value="Chitobiase/beta-hexosaminidase domain 2-like"/>
    <property type="match status" value="1"/>
</dbReference>
<dbReference type="PANTHER" id="PTHR37842">
    <property type="match status" value="1"/>
</dbReference>
<gene>
    <name evidence="3" type="ORF">AW736_17150</name>
</gene>
<keyword evidence="2" id="KW-0732">Signal</keyword>
<evidence type="ECO:0008006" key="5">
    <source>
        <dbReference type="Google" id="ProtNLM"/>
    </source>
</evidence>
<dbReference type="GO" id="GO:0016787">
    <property type="term" value="F:hydrolase activity"/>
    <property type="evidence" value="ECO:0007669"/>
    <property type="project" value="UniProtKB-KW"/>
</dbReference>
<dbReference type="EMBL" id="LRRQ01000127">
    <property type="protein sequence ID" value="OAM88558.1"/>
    <property type="molecule type" value="Genomic_DNA"/>
</dbReference>
<dbReference type="SUPFAM" id="SSF55545">
    <property type="entry name" value="beta-N-acetylhexosaminidase-like domain"/>
    <property type="match status" value="1"/>
</dbReference>
<dbReference type="PANTHER" id="PTHR37842:SF2">
    <property type="entry name" value="GYLCOSYL HYDROLASE 115 C-TERMINAL DOMAIN-CONTAINING PROTEIN"/>
    <property type="match status" value="1"/>
</dbReference>
<dbReference type="AlphaFoldDB" id="A0A178IFR3"/>
<dbReference type="GO" id="GO:0005975">
    <property type="term" value="P:carbohydrate metabolic process"/>
    <property type="evidence" value="ECO:0007669"/>
    <property type="project" value="UniProtKB-ARBA"/>
</dbReference>
<protein>
    <recommendedName>
        <fullName evidence="5">Alpha glucuronidase N-terminal domain-containing protein</fullName>
    </recommendedName>
</protein>
<evidence type="ECO:0000256" key="1">
    <source>
        <dbReference type="ARBA" id="ARBA00022801"/>
    </source>
</evidence>
<dbReference type="RefSeq" id="WP_068771508.1">
    <property type="nucleotide sequence ID" value="NZ_CP109796.1"/>
</dbReference>
<evidence type="ECO:0000313" key="4">
    <source>
        <dbReference type="Proteomes" id="UP000078486"/>
    </source>
</evidence>
<keyword evidence="1" id="KW-0378">Hydrolase</keyword>
<keyword evidence="4" id="KW-1185">Reference proteome</keyword>
<sequence length="705" mass="78270">MNFLFRCLLVLAPGAFTLGGAFARADVEFAPGVPVLVVGAPGVAEQTALDHLARDLKKVLGRASPVVTDAKKIAGKPAIVILASSGPSGGIGRDPRLSAPEAHGMRLVQTGDGPRLMLEGGGTRGLIYAIYAFTEECLGVPPLWHWSNWQPQPKAGLSLPDGFERLHPAPYVRWRAWFNNDQDFLSPWKNAGRENREAMFETILRLKYNTYEVETMVNLGESAPRHAPNPEALAAHNHGLAITSHHHSPLGSRLGRRLEYWNQFWTKMGRGGDIPKLSVRHPEPLYEYWRYHVETAVRAGFECVWTITFRGGGDIPFWQTFPDAPPDMPARARTIEQMLARQAAIVKEVTGNPAPLMRTTLYNENSDLFAAGLLRPPAEPTLIWNFVAARRDHFPAADVRGFKAPPNLLVGYYLNFQFTSSGSHLVAAEGPWKMAANYRVLDSLNARPLAFTVVNAGNIREHVAELSANAAMMWSFTDFDAGAFLENYCAQYFDTALAPRIARLYRDYYYSYWCQKKADLPGFDRQYIFQDLRYARAAEMLLKALDGDTRTPNPLDGHPMDNPDTGSVGYFRVEPESGDHGQVGAILRGTAQSGAAFAAVAREAERLRTQIPERNRWFFDQNLRVPAQVMERLNTMLHEIAAAYARPAAARAEIRAHLAAARAALADARELLRSTDTGVFGHWHDSDGKFKINNLLQSLDAAIAD</sequence>
<dbReference type="Pfam" id="PF15979">
    <property type="entry name" value="Glyco_hydro_115"/>
    <property type="match status" value="1"/>
</dbReference>
<organism evidence="3 4">
    <name type="scientific">Termitidicoccus mucosus</name>
    <dbReference type="NCBI Taxonomy" id="1184151"/>
    <lineage>
        <taxon>Bacteria</taxon>
        <taxon>Pseudomonadati</taxon>
        <taxon>Verrucomicrobiota</taxon>
        <taxon>Opitutia</taxon>
        <taxon>Opitutales</taxon>
        <taxon>Opitutaceae</taxon>
        <taxon>Termitidicoccus</taxon>
    </lineage>
</organism>
<dbReference type="STRING" id="1184151.AW736_17150"/>
<comment type="caution">
    <text evidence="3">The sequence shown here is derived from an EMBL/GenBank/DDBJ whole genome shotgun (WGS) entry which is preliminary data.</text>
</comment>
<name>A0A178IFR3_9BACT</name>
<evidence type="ECO:0000313" key="3">
    <source>
        <dbReference type="EMBL" id="OAM88558.1"/>
    </source>
</evidence>
<dbReference type="InterPro" id="IPR029018">
    <property type="entry name" value="Hex-like_dom2"/>
</dbReference>
<dbReference type="Proteomes" id="UP000078486">
    <property type="component" value="Unassembled WGS sequence"/>
</dbReference>
<dbReference type="InterPro" id="IPR031924">
    <property type="entry name" value="GH115"/>
</dbReference>
<dbReference type="OrthoDB" id="8727830at2"/>
<feature type="chain" id="PRO_5008088783" description="Alpha glucuronidase N-terminal domain-containing protein" evidence="2">
    <location>
        <begin position="24"/>
        <end position="705"/>
    </location>
</feature>
<proteinExistence type="predicted"/>
<feature type="signal peptide" evidence="2">
    <location>
        <begin position="1"/>
        <end position="23"/>
    </location>
</feature>